<evidence type="ECO:0000313" key="2">
    <source>
        <dbReference type="EMBL" id="KFD71876.1"/>
    </source>
</evidence>
<gene>
    <name evidence="1" type="ORF">M513_08133</name>
    <name evidence="2" type="ORF">M514_08133</name>
</gene>
<dbReference type="Proteomes" id="UP000030758">
    <property type="component" value="Unassembled WGS sequence"/>
</dbReference>
<dbReference type="EMBL" id="KL363245">
    <property type="protein sequence ID" value="KFD50951.1"/>
    <property type="molecule type" value="Genomic_DNA"/>
</dbReference>
<sequence>MTSKGLHTNGKDEVAKPTYLWFEWQQLYPVQGVVETGK</sequence>
<reference evidence="2 3" key="1">
    <citation type="journal article" date="2014" name="Nat. Genet.">
        <title>Genome and transcriptome of the porcine whipworm Trichuris suis.</title>
        <authorList>
            <person name="Jex A.R."/>
            <person name="Nejsum P."/>
            <person name="Schwarz E.M."/>
            <person name="Hu L."/>
            <person name="Young N.D."/>
            <person name="Hall R.S."/>
            <person name="Korhonen P.K."/>
            <person name="Liao S."/>
            <person name="Thamsborg S."/>
            <person name="Xia J."/>
            <person name="Xu P."/>
            <person name="Wang S."/>
            <person name="Scheerlinck J.P."/>
            <person name="Hofmann A."/>
            <person name="Sternberg P.W."/>
            <person name="Wang J."/>
            <person name="Gasser R.B."/>
        </authorList>
    </citation>
    <scope>NUCLEOTIDE SEQUENCE [LARGE SCALE GENOMIC DNA]</scope>
    <source>
        <strain evidence="2">DCEP-RM93F</strain>
        <strain evidence="1">DCEP-RM93M</strain>
    </source>
</reference>
<protein>
    <submittedName>
        <fullName evidence="2">Uncharacterized protein</fullName>
    </submittedName>
</protein>
<accession>A0A085NQY0</accession>
<keyword evidence="3" id="KW-1185">Reference proteome</keyword>
<organism evidence="2">
    <name type="scientific">Trichuris suis</name>
    <name type="common">pig whipworm</name>
    <dbReference type="NCBI Taxonomy" id="68888"/>
    <lineage>
        <taxon>Eukaryota</taxon>
        <taxon>Metazoa</taxon>
        <taxon>Ecdysozoa</taxon>
        <taxon>Nematoda</taxon>
        <taxon>Enoplea</taxon>
        <taxon>Dorylaimia</taxon>
        <taxon>Trichinellida</taxon>
        <taxon>Trichuridae</taxon>
        <taxon>Trichuris</taxon>
    </lineage>
</organism>
<name>A0A085NQY0_9BILA</name>
<evidence type="ECO:0000313" key="1">
    <source>
        <dbReference type="EMBL" id="KFD50951.1"/>
    </source>
</evidence>
<proteinExistence type="predicted"/>
<dbReference type="Proteomes" id="UP000030764">
    <property type="component" value="Unassembled WGS sequence"/>
</dbReference>
<dbReference type="EMBL" id="KL367480">
    <property type="protein sequence ID" value="KFD71876.1"/>
    <property type="molecule type" value="Genomic_DNA"/>
</dbReference>
<dbReference type="AlphaFoldDB" id="A0A085NQY0"/>
<evidence type="ECO:0000313" key="3">
    <source>
        <dbReference type="Proteomes" id="UP000030764"/>
    </source>
</evidence>